<dbReference type="Ensembl" id="ENSOKIT00005063616.1">
    <property type="protein sequence ID" value="ENSOKIP00005059835.1"/>
    <property type="gene ID" value="ENSOKIG00005025686.1"/>
</dbReference>
<reference evidence="1" key="1">
    <citation type="submission" date="2025-08" db="UniProtKB">
        <authorList>
            <consortium name="Ensembl"/>
        </authorList>
    </citation>
    <scope>IDENTIFICATION</scope>
</reference>
<dbReference type="Proteomes" id="UP000694557">
    <property type="component" value="Unassembled WGS sequence"/>
</dbReference>
<dbReference type="AlphaFoldDB" id="A0A8C7HPA4"/>
<reference evidence="1" key="2">
    <citation type="submission" date="2025-09" db="UniProtKB">
        <authorList>
            <consortium name="Ensembl"/>
        </authorList>
    </citation>
    <scope>IDENTIFICATION</scope>
</reference>
<proteinExistence type="predicted"/>
<dbReference type="GeneTree" id="ENSGT01110000267483"/>
<name>A0A8C7HPA4_ONCKI</name>
<accession>A0A8C7HPA4</accession>
<evidence type="ECO:0000313" key="1">
    <source>
        <dbReference type="Ensembl" id="ENSOKIP00005059835.1"/>
    </source>
</evidence>
<protein>
    <submittedName>
        <fullName evidence="1">Uncharacterized protein</fullName>
    </submittedName>
</protein>
<organism evidence="1 2">
    <name type="scientific">Oncorhynchus kisutch</name>
    <name type="common">Coho salmon</name>
    <name type="synonym">Salmo kisutch</name>
    <dbReference type="NCBI Taxonomy" id="8019"/>
    <lineage>
        <taxon>Eukaryota</taxon>
        <taxon>Metazoa</taxon>
        <taxon>Chordata</taxon>
        <taxon>Craniata</taxon>
        <taxon>Vertebrata</taxon>
        <taxon>Euteleostomi</taxon>
        <taxon>Actinopterygii</taxon>
        <taxon>Neopterygii</taxon>
        <taxon>Teleostei</taxon>
        <taxon>Protacanthopterygii</taxon>
        <taxon>Salmoniformes</taxon>
        <taxon>Salmonidae</taxon>
        <taxon>Salmoninae</taxon>
        <taxon>Oncorhynchus</taxon>
    </lineage>
</organism>
<evidence type="ECO:0000313" key="2">
    <source>
        <dbReference type="Proteomes" id="UP000694557"/>
    </source>
</evidence>
<sequence>MRMASSPEEVDQEPGGPHTDYYMGFLDFMWVGEPLDGLQDNGETESCEEHCVYESTHHLRPDPSERVFICRLRLLSEAHRYQSHNQLRQHCQRCRDPARPGILLLVIMDKVEFGWSIFTTISHGRSRALLCRHVA</sequence>
<keyword evidence="2" id="KW-1185">Reference proteome</keyword>